<protein>
    <submittedName>
        <fullName evidence="2">Glucose/sorbosone dehydrogenases</fullName>
    </submittedName>
</protein>
<dbReference type="SUPFAM" id="SSF50952">
    <property type="entry name" value="Soluble quinoprotein glucose dehydrogenase"/>
    <property type="match status" value="1"/>
</dbReference>
<sequence length="387" mass="43534">MVIKFVERILNFTLITLTTCFVSCDTTKSDLLNAAPTLGNGYETIISDLNHPWGLAFLSEEEILITERNGDLKFLKSAKLKTIELDLEVNSKGQGGLLDIKLSPNYEKDEYIYLTYSKRISENLSTTSLVRFRLKEEKVVDMEEIFEALPYVASSYHYGSRIAFDNKENIYITVGDRFNYTTASEIGDPYLSDPQKLNNHLGKIIRLKLDGSIPEDNPFLAEENAYPEVFTLGHRNPQGIAYNLATNQLFIADHGPQGGDEVNELFAGRNYGWPVITYGKDYNDQKVGLGTAQNGMEQPLHYWDPSVAPSSLLIYSGNRYGAKEGELFVTSLKNKTLFKVSLVEKKITVNGFYKNEFGRIRNIEISPGGVLYLITDDNNGSIIKLLN</sequence>
<accession>E0XXA9</accession>
<dbReference type="Gene3D" id="2.120.10.30">
    <property type="entry name" value="TolB, C-terminal domain"/>
    <property type="match status" value="1"/>
</dbReference>
<name>E0XXA9_9DELT</name>
<dbReference type="InterPro" id="IPR011042">
    <property type="entry name" value="6-blade_b-propeller_TolB-like"/>
</dbReference>
<evidence type="ECO:0000313" key="2">
    <source>
        <dbReference type="EMBL" id="ADI19050.1"/>
    </source>
</evidence>
<dbReference type="PANTHER" id="PTHR19328:SF75">
    <property type="entry name" value="ALDOSE SUGAR DEHYDROGENASE YLII"/>
    <property type="match status" value="1"/>
</dbReference>
<dbReference type="InterPro" id="IPR012938">
    <property type="entry name" value="Glc/Sorbosone_DH"/>
</dbReference>
<organism evidence="2">
    <name type="scientific">uncultured delta proteobacterium HF0070_07E19</name>
    <dbReference type="NCBI Taxonomy" id="710823"/>
    <lineage>
        <taxon>Bacteria</taxon>
        <taxon>Deltaproteobacteria</taxon>
        <taxon>environmental samples</taxon>
    </lineage>
</organism>
<dbReference type="Pfam" id="PF07995">
    <property type="entry name" value="GSDH"/>
    <property type="match status" value="1"/>
</dbReference>
<proteinExistence type="predicted"/>
<dbReference type="EMBL" id="GU474908">
    <property type="protein sequence ID" value="ADI19050.1"/>
    <property type="molecule type" value="Genomic_DNA"/>
</dbReference>
<evidence type="ECO:0000259" key="1">
    <source>
        <dbReference type="Pfam" id="PF07995"/>
    </source>
</evidence>
<feature type="domain" description="Glucose/Sorbosone dehydrogenase" evidence="1">
    <location>
        <begin position="49"/>
        <end position="384"/>
    </location>
</feature>
<dbReference type="AlphaFoldDB" id="E0XXA9"/>
<reference evidence="2" key="1">
    <citation type="journal article" date="2011" name="Environ. Microbiol.">
        <title>Time-series analyses of Monterey Bay coastal microbial picoplankton using a 'genome proxy' microarray.</title>
        <authorList>
            <person name="Rich V.I."/>
            <person name="Pham V.D."/>
            <person name="Eppley J."/>
            <person name="Shi Y."/>
            <person name="DeLong E.F."/>
        </authorList>
    </citation>
    <scope>NUCLEOTIDE SEQUENCE</scope>
</reference>
<dbReference type="PANTHER" id="PTHR19328">
    <property type="entry name" value="HEDGEHOG-INTERACTING PROTEIN"/>
    <property type="match status" value="1"/>
</dbReference>
<dbReference type="InterPro" id="IPR011041">
    <property type="entry name" value="Quinoprot_gluc/sorb_DH_b-prop"/>
</dbReference>